<evidence type="ECO:0000313" key="2">
    <source>
        <dbReference type="EMBL" id="KAL3097187.1"/>
    </source>
</evidence>
<comment type="caution">
    <text evidence="2">The sequence shown here is derived from an EMBL/GenBank/DDBJ whole genome shotgun (WGS) entry which is preliminary data.</text>
</comment>
<name>A0ABD2K2T2_9BILA</name>
<feature type="chain" id="PRO_5044795558" evidence="1">
    <location>
        <begin position="21"/>
        <end position="103"/>
    </location>
</feature>
<dbReference type="Proteomes" id="UP001620626">
    <property type="component" value="Unassembled WGS sequence"/>
</dbReference>
<proteinExistence type="predicted"/>
<organism evidence="2 3">
    <name type="scientific">Heterodera trifolii</name>
    <dbReference type="NCBI Taxonomy" id="157864"/>
    <lineage>
        <taxon>Eukaryota</taxon>
        <taxon>Metazoa</taxon>
        <taxon>Ecdysozoa</taxon>
        <taxon>Nematoda</taxon>
        <taxon>Chromadorea</taxon>
        <taxon>Rhabditida</taxon>
        <taxon>Tylenchina</taxon>
        <taxon>Tylenchomorpha</taxon>
        <taxon>Tylenchoidea</taxon>
        <taxon>Heteroderidae</taxon>
        <taxon>Heteroderinae</taxon>
        <taxon>Heterodera</taxon>
    </lineage>
</organism>
<sequence>MFCRCPFAVLLLFGFGTVCADVRSDLSEEDEVMLLVPFNARPLAKRFIIDFEVESRPQQQFEGRTLTKRGMPLLFPIPLQQKKHHSIDTRRAPRRNWLHFGRK</sequence>
<keyword evidence="3" id="KW-1185">Reference proteome</keyword>
<dbReference type="EMBL" id="JBICBT010000846">
    <property type="protein sequence ID" value="KAL3097187.1"/>
    <property type="molecule type" value="Genomic_DNA"/>
</dbReference>
<dbReference type="AlphaFoldDB" id="A0ABD2K2T2"/>
<evidence type="ECO:0000313" key="3">
    <source>
        <dbReference type="Proteomes" id="UP001620626"/>
    </source>
</evidence>
<evidence type="ECO:0000256" key="1">
    <source>
        <dbReference type="SAM" id="SignalP"/>
    </source>
</evidence>
<feature type="signal peptide" evidence="1">
    <location>
        <begin position="1"/>
        <end position="20"/>
    </location>
</feature>
<protein>
    <submittedName>
        <fullName evidence="2">Uncharacterized protein</fullName>
    </submittedName>
</protein>
<gene>
    <name evidence="2" type="ORF">niasHT_030182</name>
</gene>
<keyword evidence="1" id="KW-0732">Signal</keyword>
<reference evidence="2 3" key="1">
    <citation type="submission" date="2024-10" db="EMBL/GenBank/DDBJ databases">
        <authorList>
            <person name="Kim D."/>
        </authorList>
    </citation>
    <scope>NUCLEOTIDE SEQUENCE [LARGE SCALE GENOMIC DNA]</scope>
    <source>
        <strain evidence="2">BH-2024</strain>
    </source>
</reference>
<accession>A0ABD2K2T2</accession>